<sequence length="518" mass="56624">MAKRKTRVSGGLPPSVDAAPLAPWPLIDRYPSVLGSQISLQTVSATLRLCQTGYRQQYVDLLGELLEREPHGYAVLSQRILNVAGGRLEIAPAKCAPGSTDERRAQELADEVAADIHAIPDLRQSLAALLWAIYYGVCGAEIAWTRDESRWKPQRLHFVHSRRIAYPDPATWRVHIWDQGLVRGWEQPIDAPTQGIYGLPVDEFPGKFVIHAPQLRGEYPTRDGLGRELIWWFVLKSIGARGAAEYLERFGKPWAIGYASTQPDGKPRAANDDDMRAANAALAALGVGSLAGAVLPNSVQVHLMGPAFSSGRIGMSHEHWLAICNSEISKCVRGQTFTTESTNYGSRSTADVGQSGELRLAAYDADCIAETLRRDLITPMMRLNHPDEVRLCPRIIVHVEDEPDPAQRLELAVKGAQANLPIDADAMADEVGLPLVAKPEGEESKPRRMVPLSAMKPADALVMSEPQLLRVRLPSEQDNDEQERGAPRGEGDGEGTEQGQGGHPRRPDGTWANAVADS</sequence>
<dbReference type="Pfam" id="PF06074">
    <property type="entry name" value="Portal_Mu"/>
    <property type="match status" value="1"/>
</dbReference>
<protein>
    <submittedName>
        <fullName evidence="2">DUF935 domain-containing protein</fullName>
    </submittedName>
</protein>
<evidence type="ECO:0000313" key="2">
    <source>
        <dbReference type="EMBL" id="WXA96774.1"/>
    </source>
</evidence>
<gene>
    <name evidence="2" type="ORF">LZC95_07985</name>
</gene>
<keyword evidence="3" id="KW-1185">Reference proteome</keyword>
<reference evidence="2 3" key="1">
    <citation type="submission" date="2021-12" db="EMBL/GenBank/DDBJ databases">
        <title>Discovery of the Pendulisporaceae a myxobacterial family with distinct sporulation behavior and unique specialized metabolism.</title>
        <authorList>
            <person name="Garcia R."/>
            <person name="Popoff A."/>
            <person name="Bader C.D."/>
            <person name="Loehr J."/>
            <person name="Walesch S."/>
            <person name="Walt C."/>
            <person name="Boldt J."/>
            <person name="Bunk B."/>
            <person name="Haeckl F.J.F.P.J."/>
            <person name="Gunesch A.P."/>
            <person name="Birkelbach J."/>
            <person name="Nuebel U."/>
            <person name="Pietschmann T."/>
            <person name="Bach T."/>
            <person name="Mueller R."/>
        </authorList>
    </citation>
    <scope>NUCLEOTIDE SEQUENCE [LARGE SCALE GENOMIC DNA]</scope>
    <source>
        <strain evidence="2 3">MSr12523</strain>
    </source>
</reference>
<accession>A0ABZ2KIK7</accession>
<evidence type="ECO:0000256" key="1">
    <source>
        <dbReference type="SAM" id="MobiDB-lite"/>
    </source>
</evidence>
<dbReference type="EMBL" id="CP089982">
    <property type="protein sequence ID" value="WXA96774.1"/>
    <property type="molecule type" value="Genomic_DNA"/>
</dbReference>
<evidence type="ECO:0000313" key="3">
    <source>
        <dbReference type="Proteomes" id="UP001379533"/>
    </source>
</evidence>
<dbReference type="InterPro" id="IPR009279">
    <property type="entry name" value="Portal_Mu"/>
</dbReference>
<feature type="region of interest" description="Disordered" evidence="1">
    <location>
        <begin position="436"/>
        <end position="518"/>
    </location>
</feature>
<name>A0ABZ2KIK7_9BACT</name>
<dbReference type="RefSeq" id="WP_394847390.1">
    <property type="nucleotide sequence ID" value="NZ_CP089982.1"/>
</dbReference>
<proteinExistence type="predicted"/>
<feature type="compositionally biased region" description="Basic and acidic residues" evidence="1">
    <location>
        <begin position="482"/>
        <end position="491"/>
    </location>
</feature>
<organism evidence="2 3">
    <name type="scientific">Pendulispora brunnea</name>
    <dbReference type="NCBI Taxonomy" id="2905690"/>
    <lineage>
        <taxon>Bacteria</taxon>
        <taxon>Pseudomonadati</taxon>
        <taxon>Myxococcota</taxon>
        <taxon>Myxococcia</taxon>
        <taxon>Myxococcales</taxon>
        <taxon>Sorangiineae</taxon>
        <taxon>Pendulisporaceae</taxon>
        <taxon>Pendulispora</taxon>
    </lineage>
</organism>
<dbReference type="Proteomes" id="UP001379533">
    <property type="component" value="Chromosome"/>
</dbReference>